<sequence length="156" mass="17081">MLSLRLIVAAAIACASLSPGLAVQPGEVLPDPAMERRARAISSELRCLVCQNQSIDDSDAPLAKDLRVLVRERLVAGDSDTAVRDFVVARYGDFVLLRPPFDVRTALLWAAPLLILLAALLFTWRRGRAMPAPDAAAPLSEEERRRLQRLLDSEAP</sequence>
<comment type="similarity">
    <text evidence="1 6">Belongs to the CcmH/CycL/Ccl2/NrfF family.</text>
</comment>
<dbReference type="Pfam" id="PF03918">
    <property type="entry name" value="CcmH"/>
    <property type="match status" value="1"/>
</dbReference>
<keyword evidence="4 6" id="KW-0732">Signal</keyword>
<keyword evidence="6" id="KW-0472">Membrane</keyword>
<organism evidence="8 9">
    <name type="scientific">Bosea massiliensis</name>
    <dbReference type="NCBI Taxonomy" id="151419"/>
    <lineage>
        <taxon>Bacteria</taxon>
        <taxon>Pseudomonadati</taxon>
        <taxon>Pseudomonadota</taxon>
        <taxon>Alphaproteobacteria</taxon>
        <taxon>Hyphomicrobiales</taxon>
        <taxon>Boseaceae</taxon>
        <taxon>Bosea</taxon>
    </lineage>
</organism>
<evidence type="ECO:0000256" key="2">
    <source>
        <dbReference type="ARBA" id="ARBA00022617"/>
    </source>
</evidence>
<accession>A0ABW0P8W5</accession>
<evidence type="ECO:0000313" key="9">
    <source>
        <dbReference type="Proteomes" id="UP001596060"/>
    </source>
</evidence>
<keyword evidence="2 6" id="KW-0349">Heme</keyword>
<evidence type="ECO:0000256" key="3">
    <source>
        <dbReference type="ARBA" id="ARBA00022723"/>
    </source>
</evidence>
<evidence type="ECO:0000313" key="8">
    <source>
        <dbReference type="EMBL" id="MFC5507204.1"/>
    </source>
</evidence>
<evidence type="ECO:0000256" key="5">
    <source>
        <dbReference type="ARBA" id="ARBA00023004"/>
    </source>
</evidence>
<name>A0ABW0P8W5_9HYPH</name>
<evidence type="ECO:0000256" key="4">
    <source>
        <dbReference type="ARBA" id="ARBA00022729"/>
    </source>
</evidence>
<comment type="caution">
    <text evidence="8">The sequence shown here is derived from an EMBL/GenBank/DDBJ whole genome shotgun (WGS) entry which is preliminary data.</text>
</comment>
<keyword evidence="6" id="KW-0812">Transmembrane</keyword>
<dbReference type="InterPro" id="IPR005616">
    <property type="entry name" value="CcmH/CycL/Ccl2/NrfF_N"/>
</dbReference>
<dbReference type="CDD" id="cd16378">
    <property type="entry name" value="CcmH_N"/>
    <property type="match status" value="1"/>
</dbReference>
<keyword evidence="9" id="KW-1185">Reference proteome</keyword>
<dbReference type="RefSeq" id="WP_197426724.1">
    <property type="nucleotide sequence ID" value="NZ_JBHSLU010000063.1"/>
</dbReference>
<dbReference type="EMBL" id="JBHSLU010000063">
    <property type="protein sequence ID" value="MFC5507204.1"/>
    <property type="molecule type" value="Genomic_DNA"/>
</dbReference>
<feature type="transmembrane region" description="Helical" evidence="6">
    <location>
        <begin position="106"/>
        <end position="124"/>
    </location>
</feature>
<keyword evidence="6" id="KW-1133">Transmembrane helix</keyword>
<dbReference type="Proteomes" id="UP001596060">
    <property type="component" value="Unassembled WGS sequence"/>
</dbReference>
<reference evidence="9" key="1">
    <citation type="journal article" date="2019" name="Int. J. Syst. Evol. Microbiol.">
        <title>The Global Catalogue of Microorganisms (GCM) 10K type strain sequencing project: providing services to taxonomists for standard genome sequencing and annotation.</title>
        <authorList>
            <consortium name="The Broad Institute Genomics Platform"/>
            <consortium name="The Broad Institute Genome Sequencing Center for Infectious Disease"/>
            <person name="Wu L."/>
            <person name="Ma J."/>
        </authorList>
    </citation>
    <scope>NUCLEOTIDE SEQUENCE [LARGE SCALE GENOMIC DNA]</scope>
    <source>
        <strain evidence="9">CCUG 43117</strain>
    </source>
</reference>
<keyword evidence="3 6" id="KW-0479">Metal-binding</keyword>
<dbReference type="InterPro" id="IPR038297">
    <property type="entry name" value="CcmH/CycL/NrfF/Ccl2_sf"/>
</dbReference>
<dbReference type="InterPro" id="IPR051263">
    <property type="entry name" value="C-type_cytochrome_biogenesis"/>
</dbReference>
<dbReference type="PANTHER" id="PTHR47870">
    <property type="entry name" value="CYTOCHROME C-TYPE BIOGENESIS PROTEIN CCMH"/>
    <property type="match status" value="1"/>
</dbReference>
<evidence type="ECO:0000256" key="1">
    <source>
        <dbReference type="ARBA" id="ARBA00010342"/>
    </source>
</evidence>
<feature type="chain" id="PRO_5044979550" description="Cytochrome c-type biogenesis protein" evidence="6">
    <location>
        <begin position="23"/>
        <end position="156"/>
    </location>
</feature>
<dbReference type="Gene3D" id="1.10.8.640">
    <property type="entry name" value="Cytochrome C biogenesis protein"/>
    <property type="match status" value="1"/>
</dbReference>
<protein>
    <recommendedName>
        <fullName evidence="6">Cytochrome c-type biogenesis protein</fullName>
    </recommendedName>
</protein>
<proteinExistence type="inferred from homology"/>
<evidence type="ECO:0000259" key="7">
    <source>
        <dbReference type="Pfam" id="PF03918"/>
    </source>
</evidence>
<comment type="function">
    <text evidence="6">Possible subunit of a heme lyase.</text>
</comment>
<feature type="domain" description="CcmH/CycL/Ccl2/NrfF N-terminal" evidence="7">
    <location>
        <begin position="13"/>
        <end position="151"/>
    </location>
</feature>
<feature type="signal peptide" evidence="6">
    <location>
        <begin position="1"/>
        <end position="22"/>
    </location>
</feature>
<dbReference type="PANTHER" id="PTHR47870:SF4">
    <property type="entry name" value="CYTOCHROME C-TYPE BIOGENESIS PROTEIN CYCH"/>
    <property type="match status" value="1"/>
</dbReference>
<evidence type="ECO:0000256" key="6">
    <source>
        <dbReference type="RuleBase" id="RU364112"/>
    </source>
</evidence>
<gene>
    <name evidence="8" type="ORF">ACFPN9_18350</name>
</gene>
<keyword evidence="5 6" id="KW-0408">Iron</keyword>